<dbReference type="InterPro" id="IPR038765">
    <property type="entry name" value="Papain-like_cys_pep_sf"/>
</dbReference>
<dbReference type="Gene3D" id="2.60.40.10">
    <property type="entry name" value="Immunoglobulins"/>
    <property type="match status" value="1"/>
</dbReference>
<evidence type="ECO:0000259" key="2">
    <source>
        <dbReference type="Pfam" id="PF00868"/>
    </source>
</evidence>
<feature type="non-terminal residue" evidence="3">
    <location>
        <position position="1"/>
    </location>
</feature>
<dbReference type="InterPro" id="IPR014756">
    <property type="entry name" value="Ig_E-set"/>
</dbReference>
<dbReference type="Gene3D" id="3.90.260.10">
    <property type="entry name" value="Transglutaminase-like"/>
    <property type="match status" value="1"/>
</dbReference>
<dbReference type="OrthoDB" id="437511at2759"/>
<dbReference type="SUPFAM" id="SSF54001">
    <property type="entry name" value="Cysteine proteinases"/>
    <property type="match status" value="1"/>
</dbReference>
<dbReference type="InterPro" id="IPR001102">
    <property type="entry name" value="Transglutaminase_N"/>
</dbReference>
<dbReference type="PANTHER" id="PTHR11590">
    <property type="entry name" value="PROTEIN-GLUTAMINE GAMMA-GLUTAMYLTRANSFERASE"/>
    <property type="match status" value="1"/>
</dbReference>
<proteinExistence type="inferred from homology"/>
<gene>
    <name evidence="3" type="ORF">DSTB1V02_LOCUS12549</name>
</gene>
<dbReference type="InterPro" id="IPR050779">
    <property type="entry name" value="Transglutaminase"/>
</dbReference>
<dbReference type="InterPro" id="IPR013783">
    <property type="entry name" value="Ig-like_fold"/>
</dbReference>
<comment type="similarity">
    <text evidence="1">Belongs to the transglutaminase superfamily. Transglutaminase family.</text>
</comment>
<dbReference type="SUPFAM" id="SSF81296">
    <property type="entry name" value="E set domains"/>
    <property type="match status" value="1"/>
</dbReference>
<dbReference type="Proteomes" id="UP000677054">
    <property type="component" value="Unassembled WGS sequence"/>
</dbReference>
<dbReference type="EMBL" id="LR904374">
    <property type="protein sequence ID" value="CAD7252795.1"/>
    <property type="molecule type" value="Genomic_DNA"/>
</dbReference>
<organism evidence="3">
    <name type="scientific">Darwinula stevensoni</name>
    <dbReference type="NCBI Taxonomy" id="69355"/>
    <lineage>
        <taxon>Eukaryota</taxon>
        <taxon>Metazoa</taxon>
        <taxon>Ecdysozoa</taxon>
        <taxon>Arthropoda</taxon>
        <taxon>Crustacea</taxon>
        <taxon>Oligostraca</taxon>
        <taxon>Ostracoda</taxon>
        <taxon>Podocopa</taxon>
        <taxon>Podocopida</taxon>
        <taxon>Darwinulocopina</taxon>
        <taxon>Darwinuloidea</taxon>
        <taxon>Darwinulidae</taxon>
        <taxon>Darwinula</taxon>
    </lineage>
</organism>
<dbReference type="InterPro" id="IPR036985">
    <property type="entry name" value="Transglutaminase-like_sf"/>
</dbReference>
<accession>A0A7R9AEU7</accession>
<dbReference type="EMBL" id="CAJPEV010004857">
    <property type="protein sequence ID" value="CAG0902409.1"/>
    <property type="molecule type" value="Genomic_DNA"/>
</dbReference>
<dbReference type="AlphaFoldDB" id="A0A7R9AEU7"/>
<dbReference type="PANTHER" id="PTHR11590:SF40">
    <property type="entry name" value="HEMOCYTE PROTEIN-GLUTAMINE GAMMA-GLUTAMYLTRANSFERASE-LIKE PROTEIN"/>
    <property type="match status" value="1"/>
</dbReference>
<evidence type="ECO:0000313" key="4">
    <source>
        <dbReference type="Proteomes" id="UP000677054"/>
    </source>
</evidence>
<keyword evidence="4" id="KW-1185">Reference proteome</keyword>
<evidence type="ECO:0000313" key="3">
    <source>
        <dbReference type="EMBL" id="CAD7252795.1"/>
    </source>
</evidence>
<protein>
    <recommendedName>
        <fullName evidence="2">Transglutaminase N-terminal domain-containing protein</fullName>
    </recommendedName>
</protein>
<feature type="domain" description="Transglutaminase N-terminal" evidence="2">
    <location>
        <begin position="35"/>
        <end position="152"/>
    </location>
</feature>
<evidence type="ECO:0000256" key="1">
    <source>
        <dbReference type="ARBA" id="ARBA00005968"/>
    </source>
</evidence>
<dbReference type="Pfam" id="PF00868">
    <property type="entry name" value="Transglut_N"/>
    <property type="match status" value="1"/>
</dbReference>
<dbReference type="GO" id="GO:0003810">
    <property type="term" value="F:protein-glutamine gamma-glutamyltransferase activity"/>
    <property type="evidence" value="ECO:0007669"/>
    <property type="project" value="TreeGrafter"/>
</dbReference>
<reference evidence="3" key="1">
    <citation type="submission" date="2020-11" db="EMBL/GenBank/DDBJ databases">
        <authorList>
            <person name="Tran Van P."/>
        </authorList>
    </citation>
    <scope>NUCLEOTIDE SEQUENCE</scope>
</reference>
<sequence length="259" mass="29906">MSRFVMDYERRRESERRIEEDTQESEIQTLLVEALEFHEMENAQNHHTDSYELVYDGTPVLRRGEAFFVTLRFKDRDYEAERDMVKFVFSFGNRASLPKGTKVVLTLTDRTEFTLEGEWDIRLHDHQGSAVTVQIQIPPTVTVGLWKLVIETGTFTETPNVITGIQEHKVKEDIYILFNPWSSGDSVYMEAPEDCEEYVLNDTGKIWVGTFKSQYGRPWVYGQFDDAVLPAVMTLLELAGLQPTDWANPILVVRAISRA</sequence>
<name>A0A7R9AEU7_9CRUS</name>